<name>A7NNU0_ROSCS</name>
<dbReference type="EMBL" id="CP000804">
    <property type="protein sequence ID" value="ABU59234.1"/>
    <property type="molecule type" value="Genomic_DNA"/>
</dbReference>
<evidence type="ECO:0000313" key="6">
    <source>
        <dbReference type="EMBL" id="ABU59234.1"/>
    </source>
</evidence>
<dbReference type="InterPro" id="IPR050072">
    <property type="entry name" value="Peptidase_M20A"/>
</dbReference>
<dbReference type="RefSeq" id="WP_012121658.1">
    <property type="nucleotide sequence ID" value="NC_009767.1"/>
</dbReference>
<organism evidence="6 7">
    <name type="scientific">Roseiflexus castenholzii (strain DSM 13941 / HLO8)</name>
    <dbReference type="NCBI Taxonomy" id="383372"/>
    <lineage>
        <taxon>Bacteria</taxon>
        <taxon>Bacillati</taxon>
        <taxon>Chloroflexota</taxon>
        <taxon>Chloroflexia</taxon>
        <taxon>Chloroflexales</taxon>
        <taxon>Roseiflexineae</taxon>
        <taxon>Roseiflexaceae</taxon>
        <taxon>Roseiflexus</taxon>
    </lineage>
</organism>
<keyword evidence="7" id="KW-1185">Reference proteome</keyword>
<evidence type="ECO:0000256" key="1">
    <source>
        <dbReference type="ARBA" id="ARBA00001947"/>
    </source>
</evidence>
<dbReference type="eggNOG" id="COG0624">
    <property type="taxonomic scope" value="Bacteria"/>
</dbReference>
<evidence type="ECO:0000256" key="3">
    <source>
        <dbReference type="ARBA" id="ARBA00022801"/>
    </source>
</evidence>
<sequence>MNDASVQHELTRLTCNLIAFPSTADHPDALIAAIDYVEQYARDSGIQFIHRFEVEQKPSLMITLRDTQRPALILNGHLDVVAARAEQYQPVVRDGRIYGRGSQDMKGACAVLMRLIRDLAALPDPPDVGFMFVTDEEIGGFHGTNYLLEHGWRSAFFIAAEPTDLNICYAAKGMVRFDITLHGQPAHGSRPWEGVNPILLLRDGLQALEQRFPTPREAVWATTAVPTVVRGGDTLNRIPEVVTLSLDIRHIPEETPDEIEAAVRACFPGATVARNSTGGIPLMTDPNDPHLAQLAASIERIIGRQPVFYREHYGSDARFYSGAGIPAICFGPVGAGLHSDHEWVDIASLERLYLILRDVATAAE</sequence>
<dbReference type="SUPFAM" id="SSF53187">
    <property type="entry name" value="Zn-dependent exopeptidases"/>
    <property type="match status" value="1"/>
</dbReference>
<comment type="cofactor">
    <cofactor evidence="1">
        <name>Zn(2+)</name>
        <dbReference type="ChEBI" id="CHEBI:29105"/>
    </cofactor>
</comment>
<dbReference type="GO" id="GO:0008777">
    <property type="term" value="F:acetylornithine deacetylase activity"/>
    <property type="evidence" value="ECO:0007669"/>
    <property type="project" value="TreeGrafter"/>
</dbReference>
<dbReference type="PANTHER" id="PTHR43808:SF31">
    <property type="entry name" value="N-ACETYL-L-CITRULLINE DEACETYLASE"/>
    <property type="match status" value="1"/>
</dbReference>
<evidence type="ECO:0000313" key="7">
    <source>
        <dbReference type="Proteomes" id="UP000000263"/>
    </source>
</evidence>
<dbReference type="OrthoDB" id="9792335at2"/>
<dbReference type="PROSITE" id="PS00759">
    <property type="entry name" value="ARGE_DAPE_CPG2_2"/>
    <property type="match status" value="1"/>
</dbReference>
<dbReference type="KEGG" id="rca:Rcas_3180"/>
<gene>
    <name evidence="6" type="ordered locus">Rcas_3180</name>
</gene>
<evidence type="ECO:0000256" key="4">
    <source>
        <dbReference type="ARBA" id="ARBA00022833"/>
    </source>
</evidence>
<accession>A7NNU0</accession>
<dbReference type="HOGENOM" id="CLU_021802_2_0_0"/>
<dbReference type="Pfam" id="PF01546">
    <property type="entry name" value="Peptidase_M20"/>
    <property type="match status" value="1"/>
</dbReference>
<evidence type="ECO:0000256" key="2">
    <source>
        <dbReference type="ARBA" id="ARBA00022723"/>
    </source>
</evidence>
<dbReference type="GO" id="GO:0046872">
    <property type="term" value="F:metal ion binding"/>
    <property type="evidence" value="ECO:0007669"/>
    <property type="project" value="UniProtKB-KW"/>
</dbReference>
<dbReference type="InterPro" id="IPR002933">
    <property type="entry name" value="Peptidase_M20"/>
</dbReference>
<proteinExistence type="predicted"/>
<keyword evidence="2" id="KW-0479">Metal-binding</keyword>
<keyword evidence="3" id="KW-0378">Hydrolase</keyword>
<dbReference type="STRING" id="383372.Rcas_3180"/>
<dbReference type="Pfam" id="PF07687">
    <property type="entry name" value="M20_dimer"/>
    <property type="match status" value="1"/>
</dbReference>
<dbReference type="Gene3D" id="3.40.630.10">
    <property type="entry name" value="Zn peptidases"/>
    <property type="match status" value="1"/>
</dbReference>
<dbReference type="Gene3D" id="3.30.70.360">
    <property type="match status" value="1"/>
</dbReference>
<dbReference type="SUPFAM" id="SSF55031">
    <property type="entry name" value="Bacterial exopeptidase dimerisation domain"/>
    <property type="match status" value="1"/>
</dbReference>
<dbReference type="PANTHER" id="PTHR43808">
    <property type="entry name" value="ACETYLORNITHINE DEACETYLASE"/>
    <property type="match status" value="1"/>
</dbReference>
<dbReference type="AlphaFoldDB" id="A7NNU0"/>
<dbReference type="InterPro" id="IPR036264">
    <property type="entry name" value="Bact_exopeptidase_dim_dom"/>
</dbReference>
<dbReference type="InterPro" id="IPR001261">
    <property type="entry name" value="ArgE/DapE_CS"/>
</dbReference>
<dbReference type="GO" id="GO:0006526">
    <property type="term" value="P:L-arginine biosynthetic process"/>
    <property type="evidence" value="ECO:0007669"/>
    <property type="project" value="TreeGrafter"/>
</dbReference>
<reference evidence="6 7" key="1">
    <citation type="submission" date="2007-08" db="EMBL/GenBank/DDBJ databases">
        <title>Complete sequence of Roseiflexus castenholzii DSM 13941.</title>
        <authorList>
            <consortium name="US DOE Joint Genome Institute"/>
            <person name="Copeland A."/>
            <person name="Lucas S."/>
            <person name="Lapidus A."/>
            <person name="Barry K."/>
            <person name="Glavina del Rio T."/>
            <person name="Dalin E."/>
            <person name="Tice H."/>
            <person name="Pitluck S."/>
            <person name="Thompson L.S."/>
            <person name="Brettin T."/>
            <person name="Bruce D."/>
            <person name="Detter J.C."/>
            <person name="Han C."/>
            <person name="Tapia R."/>
            <person name="Schmutz J."/>
            <person name="Larimer F."/>
            <person name="Land M."/>
            <person name="Hauser L."/>
            <person name="Kyrpides N."/>
            <person name="Mikhailova N."/>
            <person name="Bryant D.A."/>
            <person name="Hanada S."/>
            <person name="Tsukatani Y."/>
            <person name="Richardson P."/>
        </authorList>
    </citation>
    <scope>NUCLEOTIDE SEQUENCE [LARGE SCALE GENOMIC DNA]</scope>
    <source>
        <strain evidence="7">DSM 13941 / HLO8</strain>
    </source>
</reference>
<dbReference type="Proteomes" id="UP000000263">
    <property type="component" value="Chromosome"/>
</dbReference>
<dbReference type="InterPro" id="IPR011650">
    <property type="entry name" value="Peptidase_M20_dimer"/>
</dbReference>
<feature type="domain" description="Peptidase M20 dimerisation" evidence="5">
    <location>
        <begin position="169"/>
        <end position="266"/>
    </location>
</feature>
<evidence type="ECO:0000259" key="5">
    <source>
        <dbReference type="Pfam" id="PF07687"/>
    </source>
</evidence>
<keyword evidence="4" id="KW-0862">Zinc</keyword>
<protein>
    <submittedName>
        <fullName evidence="6">Peptidase M20</fullName>
    </submittedName>
</protein>